<evidence type="ECO:0000313" key="2">
    <source>
        <dbReference type="EMBL" id="ANP79327.1"/>
    </source>
</evidence>
<reference evidence="2" key="2">
    <citation type="submission" date="2016-06" db="EMBL/GenBank/DDBJ databases">
        <title>Adaptive Radiation by Waves of Gene Transfer Leads to Fine-Scale Resource Partitioning in Marine Microbes.</title>
        <authorList>
            <person name="Hehemann J.-H."/>
            <person name="Arevalo P."/>
            <person name="Datta M.S."/>
            <person name="Yu X."/>
            <person name="Corzett C."/>
            <person name="Henschel A."/>
            <person name="Preheim S.P."/>
            <person name="Timberlake S."/>
            <person name="Alm E.J."/>
            <person name="Polz M.F."/>
        </authorList>
    </citation>
    <scope>NUCLEOTIDE SEQUENCE</scope>
    <source>
        <strain evidence="2">9CS106</strain>
    </source>
</reference>
<reference evidence="2" key="1">
    <citation type="journal article" date="2012" name="Science">
        <title>Ecological populations of bacteria act as socially cohesive units of antibiotic production and resistance.</title>
        <authorList>
            <person name="Cordero O.X."/>
            <person name="Wildschutte H."/>
            <person name="Kirkup B."/>
            <person name="Proehl S."/>
            <person name="Ngo L."/>
            <person name="Hussain F."/>
            <person name="Le Roux F."/>
            <person name="Mincer T."/>
            <person name="Polz M.F."/>
        </authorList>
    </citation>
    <scope>NUCLEOTIDE SEQUENCE</scope>
    <source>
        <strain evidence="2">9CS106</strain>
    </source>
</reference>
<feature type="domain" description="3'-5' exoribonuclease Rv2179c-like" evidence="1">
    <location>
        <begin position="12"/>
        <end position="199"/>
    </location>
</feature>
<protein>
    <recommendedName>
        <fullName evidence="1">3'-5' exoribonuclease Rv2179c-like domain-containing protein</fullName>
    </recommendedName>
</protein>
<evidence type="ECO:0000259" key="1">
    <source>
        <dbReference type="Pfam" id="PF16473"/>
    </source>
</evidence>
<sequence length="219" mass="24768">MTKKTQATKPDVLIDLESANTTPDTLIFTLSAYKFNRHDQREFDENSSENMAFTNMNTDCLHLHFNPIEQLMLGRTTDVGTMKNFWSKQSEEAKYEIFATADTDNHEVVNLKDGLEQFAEFISGSETIFARGTDFEGSILPDAFKTAGIKCPFKYNALRDVRTHVDALTGGSRGCVDIDVPDWFVAHHSLHDCIRDAAQIQEAEKLNVERIKSTLEPKK</sequence>
<dbReference type="EMBL" id="CP016231">
    <property type="protein sequence ID" value="ANP79327.1"/>
    <property type="molecule type" value="Genomic_DNA"/>
</dbReference>
<accession>A0A1B1C3F4</accession>
<proteinExistence type="predicted"/>
<dbReference type="InterPro" id="IPR033390">
    <property type="entry name" value="Rv2179c-like"/>
</dbReference>
<name>A0A1B1C3F4_9VIBR</name>
<dbReference type="AlphaFoldDB" id="A0A1B1C3F4"/>
<organism evidence="2">
    <name type="scientific">Vibrio crassostreae 9CS106</name>
    <dbReference type="NCBI Taxonomy" id="1191300"/>
    <lineage>
        <taxon>Bacteria</taxon>
        <taxon>Pseudomonadati</taxon>
        <taxon>Pseudomonadota</taxon>
        <taxon>Gammaproteobacteria</taxon>
        <taxon>Vibrionales</taxon>
        <taxon>Vibrionaceae</taxon>
        <taxon>Vibrio</taxon>
    </lineage>
</organism>
<gene>
    <name evidence="2" type="ORF">A134_23215</name>
</gene>
<dbReference type="Pfam" id="PF16473">
    <property type="entry name" value="Rv2179c-like"/>
    <property type="match status" value="1"/>
</dbReference>